<keyword evidence="2" id="KW-1185">Reference proteome</keyword>
<dbReference type="AlphaFoldDB" id="A0A2K8SVE0"/>
<evidence type="ECO:0000313" key="2">
    <source>
        <dbReference type="Proteomes" id="UP000232003"/>
    </source>
</evidence>
<dbReference type="EMBL" id="CP024785">
    <property type="protein sequence ID" value="AUB39303.1"/>
    <property type="molecule type" value="Genomic_DNA"/>
</dbReference>
<gene>
    <name evidence="1" type="ORF">COO91_05295</name>
</gene>
<organism evidence="1 2">
    <name type="scientific">Nostoc flagelliforme CCNUN1</name>
    <dbReference type="NCBI Taxonomy" id="2038116"/>
    <lineage>
        <taxon>Bacteria</taxon>
        <taxon>Bacillati</taxon>
        <taxon>Cyanobacteriota</taxon>
        <taxon>Cyanophyceae</taxon>
        <taxon>Nostocales</taxon>
        <taxon>Nostocaceae</taxon>
        <taxon>Nostoc</taxon>
    </lineage>
</organism>
<dbReference type="Proteomes" id="UP000232003">
    <property type="component" value="Chromosome"/>
</dbReference>
<proteinExistence type="predicted"/>
<protein>
    <submittedName>
        <fullName evidence="1">Uncharacterized protein</fullName>
    </submittedName>
</protein>
<reference evidence="1 2" key="1">
    <citation type="submission" date="2017-11" db="EMBL/GenBank/DDBJ databases">
        <title>Complete genome of a free-living desiccation-tolerant cyanobacterium and its photosynthetic adaptation to extreme terrestrial habitat.</title>
        <authorList>
            <person name="Shang J."/>
        </authorList>
    </citation>
    <scope>NUCLEOTIDE SEQUENCE [LARGE SCALE GENOMIC DNA]</scope>
    <source>
        <strain evidence="1 2">CCNUN1</strain>
    </source>
</reference>
<evidence type="ECO:0000313" key="1">
    <source>
        <dbReference type="EMBL" id="AUB39303.1"/>
    </source>
</evidence>
<accession>A0A2K8SVE0</accession>
<name>A0A2K8SVE0_9NOSO</name>
<dbReference type="KEGG" id="nfl:COO91_05295"/>
<sequence>MAPPAAGDTPSYLKAVSAVHRVYLDQLENIHQLPYAKPFKLLSCWF</sequence>